<proteinExistence type="predicted"/>
<dbReference type="Proteomes" id="UP000887577">
    <property type="component" value="Unplaced"/>
</dbReference>
<organism evidence="1 2">
    <name type="scientific">Panagrolaimus superbus</name>
    <dbReference type="NCBI Taxonomy" id="310955"/>
    <lineage>
        <taxon>Eukaryota</taxon>
        <taxon>Metazoa</taxon>
        <taxon>Ecdysozoa</taxon>
        <taxon>Nematoda</taxon>
        <taxon>Chromadorea</taxon>
        <taxon>Rhabditida</taxon>
        <taxon>Tylenchina</taxon>
        <taxon>Panagrolaimomorpha</taxon>
        <taxon>Panagrolaimoidea</taxon>
        <taxon>Panagrolaimidae</taxon>
        <taxon>Panagrolaimus</taxon>
    </lineage>
</organism>
<keyword evidence="1" id="KW-1185">Reference proteome</keyword>
<protein>
    <submittedName>
        <fullName evidence="2">Uncharacterized protein</fullName>
    </submittedName>
</protein>
<dbReference type="AlphaFoldDB" id="A0A914XUD7"/>
<dbReference type="WBParaSite" id="PSU_v2.g10147.t1">
    <property type="protein sequence ID" value="PSU_v2.g10147.t1"/>
    <property type="gene ID" value="PSU_v2.g10147"/>
</dbReference>
<reference evidence="2" key="1">
    <citation type="submission" date="2022-11" db="UniProtKB">
        <authorList>
            <consortium name="WormBaseParasite"/>
        </authorList>
    </citation>
    <scope>IDENTIFICATION</scope>
</reference>
<sequence length="198" mass="23094">METFSNFPIINEENRYLALIEDSVEGSLNCSIIDEKADKIVFSFLIDDIQQFINSVPTLFKKSFKAVIFEVFNYHLLSPYQNNHEFCQTLKAKFAEIQIQTYFLTKTEWLLARSLIHKKYTTKLNNIISIIMVSELLGIVTDYIFTRNGYKILSYHKFSVTILKNIQKIILQRNPKAVFLIETKNNTVADLGQKYSEI</sequence>
<accession>A0A914XUD7</accession>
<evidence type="ECO:0000313" key="1">
    <source>
        <dbReference type="Proteomes" id="UP000887577"/>
    </source>
</evidence>
<name>A0A914XUD7_9BILA</name>
<evidence type="ECO:0000313" key="2">
    <source>
        <dbReference type="WBParaSite" id="PSU_v2.g10147.t1"/>
    </source>
</evidence>